<dbReference type="Gene3D" id="1.25.40.10">
    <property type="entry name" value="Tetratricopeptide repeat domain"/>
    <property type="match status" value="3"/>
</dbReference>
<protein>
    <submittedName>
        <fullName evidence="4">Glycosyltransferase family protein</fullName>
    </submittedName>
</protein>
<dbReference type="Pfam" id="PF14559">
    <property type="entry name" value="TPR_19"/>
    <property type="match status" value="1"/>
</dbReference>
<dbReference type="PANTHER" id="PTHR44858:SF1">
    <property type="entry name" value="UDP-N-ACETYLGLUCOSAMINE--PEPTIDE N-ACETYLGLUCOSAMINYLTRANSFERASE SPINDLY-RELATED"/>
    <property type="match status" value="1"/>
</dbReference>
<dbReference type="Proteomes" id="UP000595610">
    <property type="component" value="Chromosome 2"/>
</dbReference>
<dbReference type="InterPro" id="IPR011990">
    <property type="entry name" value="TPR-like_helical_dom_sf"/>
</dbReference>
<evidence type="ECO:0000313" key="5">
    <source>
        <dbReference type="Proteomes" id="UP000595610"/>
    </source>
</evidence>
<dbReference type="InterPro" id="IPR050498">
    <property type="entry name" value="Ycf3"/>
</dbReference>
<dbReference type="EMBL" id="CP066076">
    <property type="protein sequence ID" value="QQC66329.1"/>
    <property type="molecule type" value="Genomic_DNA"/>
</dbReference>
<evidence type="ECO:0000256" key="2">
    <source>
        <dbReference type="ARBA" id="ARBA00022803"/>
    </source>
</evidence>
<dbReference type="Pfam" id="PF01075">
    <property type="entry name" value="Glyco_transf_9"/>
    <property type="match status" value="1"/>
</dbReference>
<dbReference type="RefSeq" id="WP_042326315.1">
    <property type="nucleotide sequence ID" value="NZ_CP066076.1"/>
</dbReference>
<keyword evidence="1" id="KW-0677">Repeat</keyword>
<evidence type="ECO:0000313" key="4">
    <source>
        <dbReference type="EMBL" id="QQC66329.1"/>
    </source>
</evidence>
<dbReference type="Gene3D" id="3.40.50.2000">
    <property type="entry name" value="Glycogen Phosphorylase B"/>
    <property type="match status" value="1"/>
</dbReference>
<dbReference type="SUPFAM" id="SSF48452">
    <property type="entry name" value="TPR-like"/>
    <property type="match status" value="2"/>
</dbReference>
<dbReference type="Pfam" id="PF13432">
    <property type="entry name" value="TPR_16"/>
    <property type="match status" value="1"/>
</dbReference>
<evidence type="ECO:0000256" key="1">
    <source>
        <dbReference type="ARBA" id="ARBA00022737"/>
    </source>
</evidence>
<dbReference type="InterPro" id="IPR013105">
    <property type="entry name" value="TPR_2"/>
</dbReference>
<dbReference type="InterPro" id="IPR019734">
    <property type="entry name" value="TPR_rpt"/>
</dbReference>
<keyword evidence="2 3" id="KW-0802">TPR repeat</keyword>
<accession>A0A7T4N6U4</accession>
<dbReference type="PANTHER" id="PTHR44858">
    <property type="entry name" value="TETRATRICOPEPTIDE REPEAT PROTEIN 6"/>
    <property type="match status" value="1"/>
</dbReference>
<keyword evidence="5" id="KW-1185">Reference proteome</keyword>
<dbReference type="SMART" id="SM00028">
    <property type="entry name" value="TPR"/>
    <property type="match status" value="5"/>
</dbReference>
<dbReference type="SUPFAM" id="SSF53756">
    <property type="entry name" value="UDP-Glycosyltransferase/glycogen phosphorylase"/>
    <property type="match status" value="1"/>
</dbReference>
<dbReference type="PROSITE" id="PS50005">
    <property type="entry name" value="TPR"/>
    <property type="match status" value="2"/>
</dbReference>
<dbReference type="KEGG" id="pgis:I6I06_26525"/>
<dbReference type="InterPro" id="IPR002201">
    <property type="entry name" value="Glyco_trans_9"/>
</dbReference>
<reference evidence="4 5" key="1">
    <citation type="submission" date="2020-12" db="EMBL/GenBank/DDBJ databases">
        <title>FDA dAtabase for Regulatory Grade micrObial Sequences (FDA-ARGOS): Supporting development and validation of Infectious Disease Dx tests.</title>
        <authorList>
            <person name="Nelson B."/>
            <person name="Plummer A."/>
            <person name="Tallon L."/>
            <person name="Sadzewicz L."/>
            <person name="Zhao X."/>
            <person name="Boylan J."/>
            <person name="Ott S."/>
            <person name="Bowen H."/>
            <person name="Vavikolanu K."/>
            <person name="Mehta A."/>
            <person name="Aluvathingal J."/>
            <person name="Nadendla S."/>
            <person name="Myers T."/>
            <person name="Yan Y."/>
            <person name="Sichtig H."/>
        </authorList>
    </citation>
    <scope>NUCLEOTIDE SEQUENCE [LARGE SCALE GENOMIC DNA]</scope>
    <source>
        <strain evidence="4 5">FDAARGOS_1049</strain>
    </source>
</reference>
<proteinExistence type="predicted"/>
<feature type="repeat" description="TPR" evidence="3">
    <location>
        <begin position="175"/>
        <end position="208"/>
    </location>
</feature>
<sequence>MSQDIEHALAAAQKHLMAGRLDEAATQLHAILASAPDHGEALARLGYITANQGDHARAAQYLTQPSAYLSMSVDQLNFAAQVCQSAQRHDDAIALFERCLAQFPSHAASLYGAAMSLIQLGELPRALAMLEHLCKVQPLSAEAHYNRGALLGRMERYEDELDAYRQAIALKPRFVRAYVNLGVALRDLWRFDEALLQFKKALSIDSNDAGARTNRAQTNLLLGEFEHGWREYEWRWRDGTGSHGFPHTTLWTGAQPIAGKTVFVHHEQGFGDTLQFVRFVDRLSEGGARVVLRVQDALLPLLQNYRGAAEIIGETAQVPPFDYHIPIMSLPFALKLRAADLAAPAPYVHADDARIRQWDDLFAHADRRPKVGIVWSGSTTHLNDRNRSIPLGQLKPLLDADADFVSLQQDVRDGDRACLVQFEQSGKLRDVSARLTTFAETAELIARLDVVISVDTAVAHLAGALGKPVWIALPFMPDWRWQLERSDSPWYANARLFRQKTRGDWSDVVAALRTALDTLHSA</sequence>
<evidence type="ECO:0000256" key="3">
    <source>
        <dbReference type="PROSITE-ProRule" id="PRU00339"/>
    </source>
</evidence>
<dbReference type="AlphaFoldDB" id="A0A7T4N6U4"/>
<feature type="repeat" description="TPR" evidence="3">
    <location>
        <begin position="141"/>
        <end position="174"/>
    </location>
</feature>
<gene>
    <name evidence="4" type="ORF">I6I06_26525</name>
</gene>
<dbReference type="PROSITE" id="PS50293">
    <property type="entry name" value="TPR_REGION"/>
    <property type="match status" value="1"/>
</dbReference>
<organism evidence="4 5">
    <name type="scientific">Paraburkholderia ginsengisoli</name>
    <dbReference type="NCBI Taxonomy" id="311231"/>
    <lineage>
        <taxon>Bacteria</taxon>
        <taxon>Pseudomonadati</taxon>
        <taxon>Pseudomonadota</taxon>
        <taxon>Betaproteobacteria</taxon>
        <taxon>Burkholderiales</taxon>
        <taxon>Burkholderiaceae</taxon>
        <taxon>Paraburkholderia</taxon>
    </lineage>
</organism>
<dbReference type="Pfam" id="PF07719">
    <property type="entry name" value="TPR_2"/>
    <property type="match status" value="1"/>
</dbReference>
<keyword evidence="4" id="KW-0808">Transferase</keyword>
<dbReference type="GO" id="GO:0016757">
    <property type="term" value="F:glycosyltransferase activity"/>
    <property type="evidence" value="ECO:0007669"/>
    <property type="project" value="InterPro"/>
</dbReference>
<name>A0A7T4N6U4_9BURK</name>